<dbReference type="SMART" id="SM01321">
    <property type="entry name" value="Y1_Tnp"/>
    <property type="match status" value="1"/>
</dbReference>
<evidence type="ECO:0000313" key="2">
    <source>
        <dbReference type="EMBL" id="KOH45937.1"/>
    </source>
</evidence>
<dbReference type="InterPro" id="IPR002686">
    <property type="entry name" value="Transposase_17"/>
</dbReference>
<dbReference type="GO" id="GO:0006313">
    <property type="term" value="P:DNA transposition"/>
    <property type="evidence" value="ECO:0007669"/>
    <property type="project" value="InterPro"/>
</dbReference>
<protein>
    <recommendedName>
        <fullName evidence="1">Transposase IS200-like domain-containing protein</fullName>
    </recommendedName>
</protein>
<dbReference type="RefSeq" id="WP_239684416.1">
    <property type="nucleotide sequence ID" value="NZ_LGIA01000060.1"/>
</dbReference>
<dbReference type="SUPFAM" id="SSF143422">
    <property type="entry name" value="Transposase IS200-like"/>
    <property type="match status" value="1"/>
</dbReference>
<reference evidence="3" key="1">
    <citation type="submission" date="2015-07" db="EMBL/GenBank/DDBJ databases">
        <title>Genome sequencing of Sunxiuqinia dokdonensis strain SK.</title>
        <authorList>
            <person name="Ahn S."/>
            <person name="Kim B.-C."/>
        </authorList>
    </citation>
    <scope>NUCLEOTIDE SEQUENCE [LARGE SCALE GENOMIC DNA]</scope>
    <source>
        <strain evidence="3">SK</strain>
    </source>
</reference>
<dbReference type="GO" id="GO:0043565">
    <property type="term" value="F:sequence-specific DNA binding"/>
    <property type="evidence" value="ECO:0007669"/>
    <property type="project" value="TreeGrafter"/>
</dbReference>
<keyword evidence="3" id="KW-1185">Reference proteome</keyword>
<name>A0A0L8VCL5_9BACT</name>
<dbReference type="InterPro" id="IPR052715">
    <property type="entry name" value="RAYT_transposase"/>
</dbReference>
<dbReference type="GO" id="GO:0004803">
    <property type="term" value="F:transposase activity"/>
    <property type="evidence" value="ECO:0007669"/>
    <property type="project" value="InterPro"/>
</dbReference>
<feature type="domain" description="Transposase IS200-like" evidence="1">
    <location>
        <begin position="29"/>
        <end position="194"/>
    </location>
</feature>
<comment type="caution">
    <text evidence="2">The sequence shown here is derived from an EMBL/GenBank/DDBJ whole genome shotgun (WGS) entry which is preliminary data.</text>
</comment>
<dbReference type="PANTHER" id="PTHR36966:SF1">
    <property type="entry name" value="REP-ASSOCIATED TYROSINE TRANSPOSASE"/>
    <property type="match status" value="1"/>
</dbReference>
<proteinExistence type="predicted"/>
<dbReference type="AlphaFoldDB" id="A0A0L8VCL5"/>
<dbReference type="InterPro" id="IPR036515">
    <property type="entry name" value="Transposase_17_sf"/>
</dbReference>
<dbReference type="Gene3D" id="3.30.70.1290">
    <property type="entry name" value="Transposase IS200-like"/>
    <property type="match status" value="1"/>
</dbReference>
<evidence type="ECO:0000313" key="3">
    <source>
        <dbReference type="Proteomes" id="UP000036958"/>
    </source>
</evidence>
<dbReference type="PATRIC" id="fig|1409788.3.peg.1284"/>
<accession>A0A0L8VCL5</accession>
<dbReference type="STRING" id="1409788.NC99_12610"/>
<gene>
    <name evidence="2" type="ORF">NC99_12610</name>
</gene>
<organism evidence="2 3">
    <name type="scientific">Sunxiuqinia dokdonensis</name>
    <dbReference type="NCBI Taxonomy" id="1409788"/>
    <lineage>
        <taxon>Bacteria</taxon>
        <taxon>Pseudomonadati</taxon>
        <taxon>Bacteroidota</taxon>
        <taxon>Bacteroidia</taxon>
        <taxon>Marinilabiliales</taxon>
        <taxon>Prolixibacteraceae</taxon>
        <taxon>Sunxiuqinia</taxon>
    </lineage>
</organism>
<sequence>MKSTQERFMDKFQNKYRIPSARLQNWDYSSNAAYFVTICAYNRECYFGHVAEEKMVLSEIGKFVDSEWLKTFDIRKDMNLTMGEYVVMPNHFHAIIIIGKNEYNRGDAVRGGGGGGDAMHRRDAMHRVSTNDKPANKFGPQSKNLASIIRGFKSAVTVHARKIHADFAWQSRFHDHIIRDDESFERILNYIRTNPSNWKEDRFTPDHSAVG</sequence>
<dbReference type="PANTHER" id="PTHR36966">
    <property type="entry name" value="REP-ASSOCIATED TYROSINE TRANSPOSASE"/>
    <property type="match status" value="1"/>
</dbReference>
<dbReference type="Proteomes" id="UP000036958">
    <property type="component" value="Unassembled WGS sequence"/>
</dbReference>
<evidence type="ECO:0000259" key="1">
    <source>
        <dbReference type="SMART" id="SM01321"/>
    </source>
</evidence>
<dbReference type="EMBL" id="LGIA01000060">
    <property type="protein sequence ID" value="KOH45937.1"/>
    <property type="molecule type" value="Genomic_DNA"/>
</dbReference>